<dbReference type="GO" id="GO:0000976">
    <property type="term" value="F:transcription cis-regulatory region binding"/>
    <property type="evidence" value="ECO:0007669"/>
    <property type="project" value="TreeGrafter"/>
</dbReference>
<reference evidence="5" key="2">
    <citation type="journal article" date="2021" name="PeerJ">
        <title>Extensive microbial diversity within the chicken gut microbiome revealed by metagenomics and culture.</title>
        <authorList>
            <person name="Gilroy R."/>
            <person name="Ravi A."/>
            <person name="Getino M."/>
            <person name="Pursley I."/>
            <person name="Horton D.L."/>
            <person name="Alikhan N.F."/>
            <person name="Baker D."/>
            <person name="Gharbi K."/>
            <person name="Hall N."/>
            <person name="Watson M."/>
            <person name="Adriaenssens E.M."/>
            <person name="Foster-Nyarko E."/>
            <person name="Jarju S."/>
            <person name="Secka A."/>
            <person name="Antonio M."/>
            <person name="Oren A."/>
            <person name="Chaudhuri R.R."/>
            <person name="La Ragione R."/>
            <person name="Hildebrand F."/>
            <person name="Pallen M.J."/>
        </authorList>
    </citation>
    <scope>NUCLEOTIDE SEQUENCE</scope>
    <source>
        <strain evidence="5">ChiSjej2B20-13462</strain>
    </source>
</reference>
<accession>A0A9D1CNW1</accession>
<evidence type="ECO:0000256" key="3">
    <source>
        <dbReference type="ARBA" id="ARBA00023163"/>
    </source>
</evidence>
<evidence type="ECO:0000256" key="2">
    <source>
        <dbReference type="ARBA" id="ARBA00023125"/>
    </source>
</evidence>
<name>A0A9D1CNW1_9FIRM</name>
<dbReference type="EMBL" id="DVFN01000006">
    <property type="protein sequence ID" value="HIQ68779.1"/>
    <property type="molecule type" value="Genomic_DNA"/>
</dbReference>
<dbReference type="AlphaFoldDB" id="A0A9D1CNW1"/>
<keyword evidence="3" id="KW-0804">Transcription</keyword>
<keyword evidence="1" id="KW-0805">Transcription regulation</keyword>
<dbReference type="Gene3D" id="1.10.260.40">
    <property type="entry name" value="lambda repressor-like DNA-binding domains"/>
    <property type="match status" value="1"/>
</dbReference>
<dbReference type="InterPro" id="IPR000843">
    <property type="entry name" value="HTH_LacI"/>
</dbReference>
<dbReference type="SUPFAM" id="SSF47413">
    <property type="entry name" value="lambda repressor-like DNA-binding domains"/>
    <property type="match status" value="1"/>
</dbReference>
<evidence type="ECO:0000313" key="6">
    <source>
        <dbReference type="Proteomes" id="UP000886874"/>
    </source>
</evidence>
<reference evidence="5" key="1">
    <citation type="submission" date="2020-10" db="EMBL/GenBank/DDBJ databases">
        <authorList>
            <person name="Gilroy R."/>
        </authorList>
    </citation>
    <scope>NUCLEOTIDE SEQUENCE</scope>
    <source>
        <strain evidence="5">ChiSjej2B20-13462</strain>
    </source>
</reference>
<dbReference type="Pfam" id="PF13377">
    <property type="entry name" value="Peripla_BP_3"/>
    <property type="match status" value="1"/>
</dbReference>
<feature type="domain" description="HTH lacI-type" evidence="4">
    <location>
        <begin position="2"/>
        <end position="45"/>
    </location>
</feature>
<dbReference type="GO" id="GO:0003700">
    <property type="term" value="F:DNA-binding transcription factor activity"/>
    <property type="evidence" value="ECO:0007669"/>
    <property type="project" value="TreeGrafter"/>
</dbReference>
<dbReference type="PANTHER" id="PTHR30146:SF109">
    <property type="entry name" value="HTH-TYPE TRANSCRIPTIONAL REGULATOR GALS"/>
    <property type="match status" value="1"/>
</dbReference>
<dbReference type="PANTHER" id="PTHR30146">
    <property type="entry name" value="LACI-RELATED TRANSCRIPTIONAL REPRESSOR"/>
    <property type="match status" value="1"/>
</dbReference>
<evidence type="ECO:0000313" key="5">
    <source>
        <dbReference type="EMBL" id="HIQ68779.1"/>
    </source>
</evidence>
<sequence length="346" mass="38916">MATMEDIAKKLNISKSTVSKGFSGAADVSETMRKSILEAAVELGYNRTMRRGDAPRFVVFIENMVYESPEDFGYDIILGFRKMAEPDGNEVVIEPLSDMLEKQFDYDTYMLEHNYAGAMFLGMTLSDPWLRQLKHSRTPAVLYDNYVKVNPTTAYIGVDNFEAMRLSVSYLKKLGHRKIGYLSGALGSYINQQRYSAFFQALRTYQMPDSPSLAGNSYYFSECLQTHFPRLLQQGVTAILCSHDLLAHTLMIHAQERGLVVPRDLSIIGFDDLPLCAHTYPPMTTIRQEREEIGRSAYYALRSLMGGIPISTLLLHAKLMTRQSTGPAPDILPAARLHLPIEEAST</sequence>
<dbReference type="SMART" id="SM00354">
    <property type="entry name" value="HTH_LACI"/>
    <property type="match status" value="1"/>
</dbReference>
<dbReference type="Pfam" id="PF00356">
    <property type="entry name" value="LacI"/>
    <property type="match status" value="1"/>
</dbReference>
<dbReference type="SUPFAM" id="SSF53822">
    <property type="entry name" value="Periplasmic binding protein-like I"/>
    <property type="match status" value="1"/>
</dbReference>
<organism evidence="5 6">
    <name type="scientific">Candidatus Avoscillospira stercorigallinarum</name>
    <dbReference type="NCBI Taxonomy" id="2840708"/>
    <lineage>
        <taxon>Bacteria</taxon>
        <taxon>Bacillati</taxon>
        <taxon>Bacillota</taxon>
        <taxon>Clostridia</taxon>
        <taxon>Eubacteriales</taxon>
        <taxon>Oscillospiraceae</taxon>
        <taxon>Oscillospiraceae incertae sedis</taxon>
        <taxon>Candidatus Avoscillospira</taxon>
    </lineage>
</organism>
<proteinExistence type="predicted"/>
<dbReference type="Proteomes" id="UP000886874">
    <property type="component" value="Unassembled WGS sequence"/>
</dbReference>
<comment type="caution">
    <text evidence="5">The sequence shown here is derived from an EMBL/GenBank/DDBJ whole genome shotgun (WGS) entry which is preliminary data.</text>
</comment>
<evidence type="ECO:0000259" key="4">
    <source>
        <dbReference type="PROSITE" id="PS50932"/>
    </source>
</evidence>
<keyword evidence="2 5" id="KW-0238">DNA-binding</keyword>
<protein>
    <submittedName>
        <fullName evidence="5">LacI family DNA-binding transcriptional regulator</fullName>
    </submittedName>
</protein>
<dbReference type="CDD" id="cd06267">
    <property type="entry name" value="PBP1_LacI_sugar_binding-like"/>
    <property type="match status" value="1"/>
</dbReference>
<gene>
    <name evidence="5" type="ORF">IAA67_00380</name>
</gene>
<dbReference type="InterPro" id="IPR046335">
    <property type="entry name" value="LacI/GalR-like_sensor"/>
</dbReference>
<dbReference type="InterPro" id="IPR010982">
    <property type="entry name" value="Lambda_DNA-bd_dom_sf"/>
</dbReference>
<dbReference type="PROSITE" id="PS50932">
    <property type="entry name" value="HTH_LACI_2"/>
    <property type="match status" value="1"/>
</dbReference>
<dbReference type="InterPro" id="IPR028082">
    <property type="entry name" value="Peripla_BP_I"/>
</dbReference>
<dbReference type="Gene3D" id="3.40.50.2300">
    <property type="match status" value="2"/>
</dbReference>
<dbReference type="CDD" id="cd01392">
    <property type="entry name" value="HTH_LacI"/>
    <property type="match status" value="1"/>
</dbReference>
<evidence type="ECO:0000256" key="1">
    <source>
        <dbReference type="ARBA" id="ARBA00023015"/>
    </source>
</evidence>